<dbReference type="AlphaFoldDB" id="A0A2P5EFN6"/>
<evidence type="ECO:0000313" key="1">
    <source>
        <dbReference type="EMBL" id="PON84360.1"/>
    </source>
</evidence>
<dbReference type="EMBL" id="JXTC01000163">
    <property type="protein sequence ID" value="PON84360.1"/>
    <property type="molecule type" value="Genomic_DNA"/>
</dbReference>
<evidence type="ECO:0000313" key="2">
    <source>
        <dbReference type="Proteomes" id="UP000237000"/>
    </source>
</evidence>
<organism evidence="1 2">
    <name type="scientific">Trema orientale</name>
    <name type="common">Charcoal tree</name>
    <name type="synonym">Celtis orientalis</name>
    <dbReference type="NCBI Taxonomy" id="63057"/>
    <lineage>
        <taxon>Eukaryota</taxon>
        <taxon>Viridiplantae</taxon>
        <taxon>Streptophyta</taxon>
        <taxon>Embryophyta</taxon>
        <taxon>Tracheophyta</taxon>
        <taxon>Spermatophyta</taxon>
        <taxon>Magnoliopsida</taxon>
        <taxon>eudicotyledons</taxon>
        <taxon>Gunneridae</taxon>
        <taxon>Pentapetalae</taxon>
        <taxon>rosids</taxon>
        <taxon>fabids</taxon>
        <taxon>Rosales</taxon>
        <taxon>Cannabaceae</taxon>
        <taxon>Trema</taxon>
    </lineage>
</organism>
<sequence>MISLSMKLEHKCLGKVCTCDFSTRSSHIRETICNSYLSQVVKKEKYVVHHHCKTTLYIKIVMWWDTFFFLLKEDFIKTKQKEQGQKKGHRHLRKEKLRTSSTRLLVEKNPSR</sequence>
<dbReference type="Proteomes" id="UP000237000">
    <property type="component" value="Unassembled WGS sequence"/>
</dbReference>
<feature type="non-terminal residue" evidence="1">
    <location>
        <position position="112"/>
    </location>
</feature>
<proteinExistence type="predicted"/>
<comment type="caution">
    <text evidence="1">The sequence shown here is derived from an EMBL/GenBank/DDBJ whole genome shotgun (WGS) entry which is preliminary data.</text>
</comment>
<protein>
    <submittedName>
        <fullName evidence="1">Uncharacterized protein</fullName>
    </submittedName>
</protein>
<reference evidence="2" key="1">
    <citation type="submission" date="2016-06" db="EMBL/GenBank/DDBJ databases">
        <title>Parallel loss of symbiosis genes in relatives of nitrogen-fixing non-legume Parasponia.</title>
        <authorList>
            <person name="Van Velzen R."/>
            <person name="Holmer R."/>
            <person name="Bu F."/>
            <person name="Rutten L."/>
            <person name="Van Zeijl A."/>
            <person name="Liu W."/>
            <person name="Santuari L."/>
            <person name="Cao Q."/>
            <person name="Sharma T."/>
            <person name="Shen D."/>
            <person name="Roswanjaya Y."/>
            <person name="Wardhani T."/>
            <person name="Kalhor M.S."/>
            <person name="Jansen J."/>
            <person name="Van den Hoogen J."/>
            <person name="Gungor B."/>
            <person name="Hartog M."/>
            <person name="Hontelez J."/>
            <person name="Verver J."/>
            <person name="Yang W.-C."/>
            <person name="Schijlen E."/>
            <person name="Repin R."/>
            <person name="Schilthuizen M."/>
            <person name="Schranz E."/>
            <person name="Heidstra R."/>
            <person name="Miyata K."/>
            <person name="Fedorova E."/>
            <person name="Kohlen W."/>
            <person name="Bisseling T."/>
            <person name="Smit S."/>
            <person name="Geurts R."/>
        </authorList>
    </citation>
    <scope>NUCLEOTIDE SEQUENCE [LARGE SCALE GENOMIC DNA]</scope>
    <source>
        <strain evidence="2">cv. RG33-2</strain>
    </source>
</reference>
<gene>
    <name evidence="1" type="ORF">TorRG33x02_198200</name>
</gene>
<accession>A0A2P5EFN6</accession>
<name>A0A2P5EFN6_TREOI</name>
<keyword evidence="2" id="KW-1185">Reference proteome</keyword>
<dbReference type="InParanoid" id="A0A2P5EFN6"/>